<evidence type="ECO:0000313" key="2">
    <source>
        <dbReference type="Proteomes" id="UP000613177"/>
    </source>
</evidence>
<evidence type="ECO:0000313" key="1">
    <source>
        <dbReference type="EMBL" id="KAG2230312.1"/>
    </source>
</evidence>
<reference evidence="1" key="1">
    <citation type="submission" date="2021-01" db="EMBL/GenBank/DDBJ databases">
        <title>Metabolic potential, ecology and presence of endohyphal bacteria is reflected in genomic diversity of Mucoromycotina.</title>
        <authorList>
            <person name="Muszewska A."/>
            <person name="Okrasinska A."/>
            <person name="Steczkiewicz K."/>
            <person name="Drgas O."/>
            <person name="Orlowska M."/>
            <person name="Perlinska-Lenart U."/>
            <person name="Aleksandrzak-Piekarczyk T."/>
            <person name="Szatraj K."/>
            <person name="Zielenkiewicz U."/>
            <person name="Pilsyk S."/>
            <person name="Malc E."/>
            <person name="Mieczkowski P."/>
            <person name="Kruszewska J.S."/>
            <person name="Biernat P."/>
            <person name="Pawlowska J."/>
        </authorList>
    </citation>
    <scope>NUCLEOTIDE SEQUENCE</scope>
    <source>
        <strain evidence="1">WA0000018081</strain>
    </source>
</reference>
<proteinExistence type="predicted"/>
<gene>
    <name evidence="1" type="ORF">INT48_001078</name>
</gene>
<organism evidence="1 2">
    <name type="scientific">Thamnidium elegans</name>
    <dbReference type="NCBI Taxonomy" id="101142"/>
    <lineage>
        <taxon>Eukaryota</taxon>
        <taxon>Fungi</taxon>
        <taxon>Fungi incertae sedis</taxon>
        <taxon>Mucoromycota</taxon>
        <taxon>Mucoromycotina</taxon>
        <taxon>Mucoromycetes</taxon>
        <taxon>Mucorales</taxon>
        <taxon>Mucorineae</taxon>
        <taxon>Mucoraceae</taxon>
        <taxon>Thamnidium</taxon>
    </lineage>
</organism>
<sequence>MDLDDRILKWLYRILEYNKHVLRCITTTTRVDIPSNPLELGEIPKGACHGAFEVIKNSNIYSKPRILDAGISVDSSSTFLDARVNAIINIDISLKSTTLSLSFLNEDGLVEEIVSHNQLTDEKCLPSLDPFYQVSHETTLTVKKDFLAFADKCLVGDINRLTGTEGSRFKGTENIFYIEKLLSDGPGTNEASVSTQQKKLYQESCLTV</sequence>
<name>A0A8H7SJB7_9FUNG</name>
<dbReference type="AlphaFoldDB" id="A0A8H7SJB7"/>
<keyword evidence="2" id="KW-1185">Reference proteome</keyword>
<comment type="caution">
    <text evidence="1">The sequence shown here is derived from an EMBL/GenBank/DDBJ whole genome shotgun (WGS) entry which is preliminary data.</text>
</comment>
<accession>A0A8H7SJB7</accession>
<dbReference type="EMBL" id="JAEPRE010000210">
    <property type="protein sequence ID" value="KAG2230312.1"/>
    <property type="molecule type" value="Genomic_DNA"/>
</dbReference>
<dbReference type="Proteomes" id="UP000613177">
    <property type="component" value="Unassembled WGS sequence"/>
</dbReference>
<protein>
    <submittedName>
        <fullName evidence="1">Uncharacterized protein</fullName>
    </submittedName>
</protein>